<evidence type="ECO:0000313" key="8">
    <source>
        <dbReference type="Proteomes" id="UP000231658"/>
    </source>
</evidence>
<evidence type="ECO:0000259" key="6">
    <source>
        <dbReference type="Pfam" id="PF13675"/>
    </source>
</evidence>
<keyword evidence="5" id="KW-0732">Signal</keyword>
<dbReference type="InterPro" id="IPR029095">
    <property type="entry name" value="NarX-like_N"/>
</dbReference>
<dbReference type="OrthoDB" id="9795002at2"/>
<sequence length="302" mass="34485">MKQVWNMYFLRQMSVTAAVFLFALSIVQDTHANASLENQKIEILNKLKMLTQSVATSACYIGSFYEADRYSGKLSQSIDTFNANLDKLINGEEITDFPKEDDPKILAQLKKLDTNWKLLQFASDILLRTSKLPGLDVDIIAEFNMPTLEQADRAISAMEQQYTSTKSDQANIRTLQLIGDQVVLVQKITKEFCLISYQYASVKDRQRLRDAVRLFDQNLMDLTKGNSAENILSAPTKGIVKTLGRVSDNWEDPREILLKIADGKHATYDDFDEITYMNKKLVKYNKIAQSQFLRYFQSQSGE</sequence>
<dbReference type="Pfam" id="PF13675">
    <property type="entry name" value="PilJ"/>
    <property type="match status" value="1"/>
</dbReference>
<evidence type="ECO:0000256" key="2">
    <source>
        <dbReference type="ARBA" id="ARBA00022692"/>
    </source>
</evidence>
<evidence type="ECO:0000256" key="3">
    <source>
        <dbReference type="ARBA" id="ARBA00022989"/>
    </source>
</evidence>
<feature type="domain" description="NarX-like N-terminal" evidence="6">
    <location>
        <begin position="46"/>
        <end position="120"/>
    </location>
</feature>
<feature type="signal peptide" evidence="5">
    <location>
        <begin position="1"/>
        <end position="32"/>
    </location>
</feature>
<evidence type="ECO:0000313" key="7">
    <source>
        <dbReference type="EMBL" id="SCA58147.1"/>
    </source>
</evidence>
<accession>A0A1C3RLK8</accession>
<comment type="subcellular location">
    <subcellularLocation>
        <location evidence="1">Membrane</location>
        <topology evidence="1">Multi-pass membrane protein</topology>
    </subcellularLocation>
</comment>
<protein>
    <recommendedName>
        <fullName evidence="6">NarX-like N-terminal domain-containing protein</fullName>
    </recommendedName>
</protein>
<dbReference type="GO" id="GO:0016020">
    <property type="term" value="C:membrane"/>
    <property type="evidence" value="ECO:0007669"/>
    <property type="project" value="UniProtKB-SubCell"/>
</dbReference>
<keyword evidence="4" id="KW-0472">Membrane</keyword>
<keyword evidence="3" id="KW-1133">Transmembrane helix</keyword>
<evidence type="ECO:0000256" key="5">
    <source>
        <dbReference type="SAM" id="SignalP"/>
    </source>
</evidence>
<organism evidence="7 8">
    <name type="scientific">Candidatus Terasakiella magnetica</name>
    <dbReference type="NCBI Taxonomy" id="1867952"/>
    <lineage>
        <taxon>Bacteria</taxon>
        <taxon>Pseudomonadati</taxon>
        <taxon>Pseudomonadota</taxon>
        <taxon>Alphaproteobacteria</taxon>
        <taxon>Rhodospirillales</taxon>
        <taxon>Terasakiellaceae</taxon>
        <taxon>Terasakiella</taxon>
    </lineage>
</organism>
<evidence type="ECO:0000256" key="1">
    <source>
        <dbReference type="ARBA" id="ARBA00004141"/>
    </source>
</evidence>
<keyword evidence="8" id="KW-1185">Reference proteome</keyword>
<keyword evidence="2" id="KW-0812">Transmembrane</keyword>
<proteinExistence type="predicted"/>
<dbReference type="Proteomes" id="UP000231658">
    <property type="component" value="Unassembled WGS sequence"/>
</dbReference>
<gene>
    <name evidence="7" type="ORF">MTBPR1_80201</name>
</gene>
<feature type="chain" id="PRO_5008680909" description="NarX-like N-terminal domain-containing protein" evidence="5">
    <location>
        <begin position="33"/>
        <end position="302"/>
    </location>
</feature>
<name>A0A1C3RLK8_9PROT</name>
<dbReference type="EMBL" id="FLYE01000047">
    <property type="protein sequence ID" value="SCA58147.1"/>
    <property type="molecule type" value="Genomic_DNA"/>
</dbReference>
<reference evidence="7 8" key="1">
    <citation type="submission" date="2016-07" db="EMBL/GenBank/DDBJ databases">
        <authorList>
            <person name="Lefevre C.T."/>
        </authorList>
    </citation>
    <scope>NUCLEOTIDE SEQUENCE [LARGE SCALE GENOMIC DNA]</scope>
    <source>
        <strain evidence="7">PR1</strain>
    </source>
</reference>
<dbReference type="STRING" id="1867952.MTBPR1_80201"/>
<evidence type="ECO:0000256" key="4">
    <source>
        <dbReference type="ARBA" id="ARBA00023136"/>
    </source>
</evidence>
<dbReference type="AlphaFoldDB" id="A0A1C3RLK8"/>